<dbReference type="InterPro" id="IPR002491">
    <property type="entry name" value="ABC_transptr_periplasmic_BD"/>
</dbReference>
<name>A0A377JHP6_HAEPA</name>
<dbReference type="InterPro" id="IPR050902">
    <property type="entry name" value="ABC_Transporter_SBP"/>
</dbReference>
<evidence type="ECO:0000313" key="2">
    <source>
        <dbReference type="EMBL" id="STP05282.1"/>
    </source>
</evidence>
<dbReference type="Pfam" id="PF01497">
    <property type="entry name" value="Peripla_BP_2"/>
    <property type="match status" value="1"/>
</dbReference>
<dbReference type="SUPFAM" id="SSF53807">
    <property type="entry name" value="Helical backbone' metal receptor"/>
    <property type="match status" value="1"/>
</dbReference>
<protein>
    <submittedName>
        <fullName evidence="2">Periplasmic binding protein</fullName>
    </submittedName>
</protein>
<dbReference type="AlphaFoldDB" id="A0A377JHP6"/>
<organism evidence="2 3">
    <name type="scientific">Haemophilus parainfluenzae</name>
    <dbReference type="NCBI Taxonomy" id="729"/>
    <lineage>
        <taxon>Bacteria</taxon>
        <taxon>Pseudomonadati</taxon>
        <taxon>Pseudomonadota</taxon>
        <taxon>Gammaproteobacteria</taxon>
        <taxon>Pasteurellales</taxon>
        <taxon>Pasteurellaceae</taxon>
        <taxon>Haemophilus</taxon>
    </lineage>
</organism>
<dbReference type="RefSeq" id="WP_115180152.1">
    <property type="nucleotide sequence ID" value="NZ_UGHY01000002.1"/>
</dbReference>
<dbReference type="Gene3D" id="3.40.50.1980">
    <property type="entry name" value="Nitrogenase molybdenum iron protein domain"/>
    <property type="match status" value="2"/>
</dbReference>
<reference evidence="2 3" key="1">
    <citation type="submission" date="2018-06" db="EMBL/GenBank/DDBJ databases">
        <authorList>
            <consortium name="Pathogen Informatics"/>
            <person name="Doyle S."/>
        </authorList>
    </citation>
    <scope>NUCLEOTIDE SEQUENCE [LARGE SCALE GENOMIC DNA]</scope>
    <source>
        <strain evidence="2 3">NCTC10672</strain>
    </source>
</reference>
<dbReference type="PANTHER" id="PTHR30535">
    <property type="entry name" value="VITAMIN B12-BINDING PROTEIN"/>
    <property type="match status" value="1"/>
</dbReference>
<sequence>MFYSDRSLYAKKSTIRLILAVLLLTFGITTQAEIKTIKDVLGREVNVDVPVKNAVLGFYYPDYIAVTGVENFKYVKGISREFWEKFNPGSWALFSEKMPELKNIADIGNVNTGTFSTEKTLALKPDVLILAEWQYQTIGSELPKLEQAGVPIIVVDFNAQSVERHTQSAKIFGQLAGTEERANKIADEYAQGITDIQKRVKEANLPKPKIYVEFGNKGPSEYSFTFGKNMWGAIAETVGGDNVSAPFVENWGPINPEQLLAAQPEVIMISGTEMGHETNDEIMAMGININEQDAQKRLKGFLTRAGWQDLPAVKNHRVYGIYHTASRSLSDLSAAQFMAKALYPKLFEDIDPQKTFMDFHKNYLPIIPSGTFFIKLKD</sequence>
<evidence type="ECO:0000313" key="3">
    <source>
        <dbReference type="Proteomes" id="UP000254186"/>
    </source>
</evidence>
<proteinExistence type="predicted"/>
<evidence type="ECO:0000259" key="1">
    <source>
        <dbReference type="PROSITE" id="PS50983"/>
    </source>
</evidence>
<dbReference type="Proteomes" id="UP000254186">
    <property type="component" value="Unassembled WGS sequence"/>
</dbReference>
<dbReference type="PANTHER" id="PTHR30535:SF34">
    <property type="entry name" value="MOLYBDATE-BINDING PROTEIN MOLA"/>
    <property type="match status" value="1"/>
</dbReference>
<feature type="domain" description="Fe/B12 periplasmic-binding" evidence="1">
    <location>
        <begin position="52"/>
        <end position="350"/>
    </location>
</feature>
<dbReference type="EMBL" id="UGHY01000002">
    <property type="protein sequence ID" value="STP05282.1"/>
    <property type="molecule type" value="Genomic_DNA"/>
</dbReference>
<gene>
    <name evidence="2" type="primary">btuF_2</name>
    <name evidence="2" type="ORF">NCTC10672_01234</name>
</gene>
<dbReference type="PROSITE" id="PS50983">
    <property type="entry name" value="FE_B12_PBP"/>
    <property type="match status" value="1"/>
</dbReference>
<accession>A0A377JHP6</accession>